<dbReference type="Pfam" id="PF07703">
    <property type="entry name" value="A2M_BRD"/>
    <property type="match status" value="1"/>
</dbReference>
<dbReference type="PANTHER" id="PTHR40094:SF1">
    <property type="entry name" value="UBIQUITIN DOMAIN-CONTAINING PROTEIN"/>
    <property type="match status" value="1"/>
</dbReference>
<dbReference type="STRING" id="576131.SAMN05444486_102910"/>
<dbReference type="InterPro" id="IPR002890">
    <property type="entry name" value="MG2"/>
</dbReference>
<organism evidence="5 6">
    <name type="scientific">Lentibacter algarum</name>
    <dbReference type="NCBI Taxonomy" id="576131"/>
    <lineage>
        <taxon>Bacteria</taxon>
        <taxon>Pseudomonadati</taxon>
        <taxon>Pseudomonadota</taxon>
        <taxon>Alphaproteobacteria</taxon>
        <taxon>Rhodobacterales</taxon>
        <taxon>Roseobacteraceae</taxon>
        <taxon>Lentibacter</taxon>
    </lineage>
</organism>
<dbReference type="SMART" id="SM01360">
    <property type="entry name" value="A2M"/>
    <property type="match status" value="1"/>
</dbReference>
<proteinExistence type="inferred from homology"/>
<dbReference type="Pfam" id="PF01835">
    <property type="entry name" value="MG2"/>
    <property type="match status" value="1"/>
</dbReference>
<dbReference type="Pfam" id="PF11974">
    <property type="entry name" value="bMG3"/>
    <property type="match status" value="1"/>
</dbReference>
<comment type="similarity">
    <text evidence="1">Belongs to the protease inhibitor I39 (alpha-2-macroglobulin) family. Bacterial alpha-2-macroglobulin subfamily.</text>
</comment>
<dbReference type="SMART" id="SM01359">
    <property type="entry name" value="A2M_N_2"/>
    <property type="match status" value="1"/>
</dbReference>
<protein>
    <recommendedName>
        <fullName evidence="7">Alpha-2-macroglobulin family N-terminal region</fullName>
    </recommendedName>
</protein>
<dbReference type="Pfam" id="PF17972">
    <property type="entry name" value="bMG5"/>
    <property type="match status" value="1"/>
</dbReference>
<feature type="domain" description="Alpha-2-macroglobulin" evidence="4">
    <location>
        <begin position="986"/>
        <end position="1073"/>
    </location>
</feature>
<dbReference type="Gene3D" id="1.50.10.20">
    <property type="match status" value="1"/>
</dbReference>
<dbReference type="Pfam" id="PF17962">
    <property type="entry name" value="bMG6"/>
    <property type="match status" value="1"/>
</dbReference>
<dbReference type="Pfam" id="PF17973">
    <property type="entry name" value="bMG10"/>
    <property type="match status" value="1"/>
</dbReference>
<gene>
    <name evidence="5" type="ORF">SAMN05444486_102910</name>
</gene>
<sequence>MIMRFFIQIFFMIILSALPAFLSAEQIGRHISIEQIVIDENTTIPAGAEVNFLGVLDVTLGAVPSGKLATFTYNNQVLNADAALFYSQNTDKDVAVYPPRTFDTGGSASMCSTLAKQSDGKTLTFADDSYQNYIELTSAGKSVDAYSITRQADIFSWRDSNSEFCINGLAHSTNYQLRILPDLALVRQYSRVATTTPITIAFQTPAKSPTIKVDTSKSIIADPTNVVMPIEYTNVSEIEVALHKVDLASLSTYEDVLKILDGSDISRLQEFWGEEVAKKTIELDAPLNQTQKLNLNFNAIIGKAQPGLFVATFTSSEIDLGGYENRPTQWFSISDIALQFYKGLNQSDIFLTSFTDATTVGEAQVRIVAANNKTLFDGASDKTGRVQVSNKLLNGKGGFAPKFLIVTSQGAGTSILELNDINQKPRFLSGGRAKRSNVDVYVTADRGVYRPGETIHVVGAARQLDLAPVAKQDLTLRLVNRSEAEVYKAQVLSNEFGAFAQKIELKTTLPLGQYSVQILSIDEVVLAEHRLNISDFVPLTIEATLETENDYWAISEQQEISLNGAYYSGGQASDLSAEIVTFLQEVSTFQNANLSEFIFGSSRSTTTKELDSFGQPLDGNGELKVSVLSDYQFEKDKLYDVVIEGTIYDVGGRANKVNKRVSLDTLHSYVGVRPDFEEYVSKNVPPSFTIASVDREGAPVEFDGVTYTINKVYYDYNWYYDDGWRWNAVRVSDKIVETGQVSEKSLTLTTPLSWGRHEIIIQNSDGFKTSYEFYVGWGANTKPASEPEQLSFAFDGKTVRGKAPFSGTLAILVASQDIQSVVRTEVQQGEFEVPLEINGTTEPGIHLLASLVRPITSGSEHLPQLALGKAWVASSNANRQINLQIDAPTQTNSQTHMDISIATDAANGSAMVFVVDEGIHAISGFKNDNIVNHYLGERALNYGIFSNFGKLISQDDSLRSIRVGGDGDMLSAAAEAPKSEFFKTFVQASPLLEITDGKANYRFDKTDEWEGRLRVVVVALSDTGFGFSETTITVQDPISIDVSMPRFVAPNDVINAKMNLRWNEYEGPVELTTSIGKSQTRQTISQPTEQLFSVDLPITAVTEGSIPVTVEVQAGEHTLRRTYQIVSRNASYPVTETQSTRLQKQNWVGLGSTLVQPYNARLVDLDLPGSTFSASLTTSVGIDLHQVVSELNKYPYGCIEQVSSKTRGLLALSKVKGLNDDLSQRIQLGIDNLLAKQKLSGAFGYWSRNSRVYEVYQPYAVDTLQQLLPYADNQSEVVKAINEGLEYLYRSNFDDQHTKLYAYGILARSGYEVTSRARYAIDLVLSSKRPELLNSYISDTKLQDLLEEFTIAYWTAVGIKDAKRIVQISEKVRFLLDRKADAKSNFASIDGAWYSSEHLGKKGANRFASAPKNAHLLTQLDADALTSELREVVENTRNLLSQQNYRSTQGSAKLVALQTFTRQSVAGVSVTIDDTEYAINESGSLPLTNEQLKFGFEISQDANLPLYLNLKATGQRRSEQQINHGYKVTKWWYDRSGTAVELKDGLLTANQGDLFTVVIEIDRTRNGTGSDILLTDLLPTGFEIENATIADPQVNGVKLDLSEGRTPVYIGEMDDRLIAHFDDRWRQGSFAFVRYTVRAAYQANAQIPDATVEEMYTPEINGRSLIQKVTVQSR</sequence>
<dbReference type="InterPro" id="IPR041203">
    <property type="entry name" value="Bact_A2M_MG5"/>
</dbReference>
<dbReference type="EMBL" id="FNPR01000002">
    <property type="protein sequence ID" value="SDY58707.1"/>
    <property type="molecule type" value="Genomic_DNA"/>
</dbReference>
<dbReference type="InterPro" id="IPR021868">
    <property type="entry name" value="Alpha_2_Macroglob_MG3"/>
</dbReference>
<evidence type="ECO:0000256" key="2">
    <source>
        <dbReference type="ARBA" id="ARBA00022729"/>
    </source>
</evidence>
<accession>A0A1H3L2G7</accession>
<feature type="domain" description="Alpha-2-macroglobulin bait region" evidence="3">
    <location>
        <begin position="790"/>
        <end position="922"/>
    </location>
</feature>
<dbReference type="Pfam" id="PF00207">
    <property type="entry name" value="A2M"/>
    <property type="match status" value="1"/>
</dbReference>
<evidence type="ECO:0000313" key="6">
    <source>
        <dbReference type="Proteomes" id="UP000199026"/>
    </source>
</evidence>
<dbReference type="InterPro" id="IPR041462">
    <property type="entry name" value="Bact_A2M_MG6"/>
</dbReference>
<dbReference type="SUPFAM" id="SSF48239">
    <property type="entry name" value="Terpenoid cyclases/Protein prenyltransferases"/>
    <property type="match status" value="1"/>
</dbReference>
<evidence type="ECO:0000256" key="1">
    <source>
        <dbReference type="ARBA" id="ARBA00010556"/>
    </source>
</evidence>
<reference evidence="5 6" key="1">
    <citation type="submission" date="2016-10" db="EMBL/GenBank/DDBJ databases">
        <authorList>
            <person name="de Groot N.N."/>
        </authorList>
    </citation>
    <scope>NUCLEOTIDE SEQUENCE [LARGE SCALE GENOMIC DNA]</scope>
    <source>
        <strain evidence="5 6">DSM 24677</strain>
    </source>
</reference>
<evidence type="ECO:0000313" key="5">
    <source>
        <dbReference type="EMBL" id="SDY58707.1"/>
    </source>
</evidence>
<dbReference type="Gene3D" id="2.60.40.1930">
    <property type="match status" value="1"/>
</dbReference>
<keyword evidence="6" id="KW-1185">Reference proteome</keyword>
<dbReference type="InterPro" id="IPR008930">
    <property type="entry name" value="Terpenoid_cyclase/PrenylTrfase"/>
</dbReference>
<dbReference type="InterPro" id="IPR051802">
    <property type="entry name" value="YfhM-like"/>
</dbReference>
<keyword evidence="2" id="KW-0732">Signal</keyword>
<name>A0A1H3L2G7_9RHOB</name>
<dbReference type="InterPro" id="IPR011625">
    <property type="entry name" value="A2M_N_BRD"/>
</dbReference>
<dbReference type="InterPro" id="IPR041246">
    <property type="entry name" value="Bact_MG10"/>
</dbReference>
<evidence type="ECO:0008006" key="7">
    <source>
        <dbReference type="Google" id="ProtNLM"/>
    </source>
</evidence>
<dbReference type="GO" id="GO:0004866">
    <property type="term" value="F:endopeptidase inhibitor activity"/>
    <property type="evidence" value="ECO:0007669"/>
    <property type="project" value="InterPro"/>
</dbReference>
<evidence type="ECO:0000259" key="3">
    <source>
        <dbReference type="SMART" id="SM01359"/>
    </source>
</evidence>
<dbReference type="PANTHER" id="PTHR40094">
    <property type="entry name" value="ALPHA-2-MACROGLOBULIN HOMOLOG"/>
    <property type="match status" value="1"/>
</dbReference>
<dbReference type="InterPro" id="IPR001599">
    <property type="entry name" value="Macroglobln_a2"/>
</dbReference>
<dbReference type="Proteomes" id="UP000199026">
    <property type="component" value="Unassembled WGS sequence"/>
</dbReference>
<evidence type="ECO:0000259" key="4">
    <source>
        <dbReference type="SMART" id="SM01360"/>
    </source>
</evidence>